<feature type="compositionally biased region" description="Basic and acidic residues" evidence="1">
    <location>
        <begin position="170"/>
        <end position="179"/>
    </location>
</feature>
<keyword evidence="3" id="KW-1185">Reference proteome</keyword>
<dbReference type="AlphaFoldDB" id="A0A8H4SSC6"/>
<comment type="caution">
    <text evidence="2">The sequence shown here is derived from an EMBL/GenBank/DDBJ whole genome shotgun (WGS) entry which is preliminary data.</text>
</comment>
<protein>
    <submittedName>
        <fullName evidence="2">Uncharacterized protein</fullName>
    </submittedName>
</protein>
<feature type="region of interest" description="Disordered" evidence="1">
    <location>
        <begin position="1"/>
        <end position="30"/>
    </location>
</feature>
<accession>A0A8H4SSC6</accession>
<feature type="compositionally biased region" description="Low complexity" evidence="1">
    <location>
        <begin position="9"/>
        <end position="19"/>
    </location>
</feature>
<evidence type="ECO:0000313" key="2">
    <source>
        <dbReference type="EMBL" id="KAF4944901.1"/>
    </source>
</evidence>
<sequence>MSSLYRPSTKAATQAAKAKLSPGERKAQEEHQLIVLRTIIQQTIWSLDPACKPAAQLKDTMGDIRRHSLVTAIPREPHKPHQDPQPRQTSKNTSRARSDKIAGCNSQAHQDQPLPSVESNYNQMSDLTGNIGSGTDGTNEKEQNAALEPTSQEIAAFDERQTLAPTARKRGLDDADKRIPLGKRVKT</sequence>
<dbReference type="Proteomes" id="UP000622797">
    <property type="component" value="Unassembled WGS sequence"/>
</dbReference>
<evidence type="ECO:0000313" key="3">
    <source>
        <dbReference type="Proteomes" id="UP000622797"/>
    </source>
</evidence>
<proteinExistence type="predicted"/>
<reference evidence="2" key="1">
    <citation type="journal article" date="2020" name="BMC Genomics">
        <title>Correction to: Identification and distribution of gene clusters required for synthesis of sphingolipid metabolism inhibitors in diverse species of the filamentous fungus Fusarium.</title>
        <authorList>
            <person name="Kim H.S."/>
            <person name="Lohmar J.M."/>
            <person name="Busman M."/>
            <person name="Brown D.W."/>
            <person name="Naumann T.A."/>
            <person name="Divon H.H."/>
            <person name="Lysoe E."/>
            <person name="Uhlig S."/>
            <person name="Proctor R.H."/>
        </authorList>
    </citation>
    <scope>NUCLEOTIDE SEQUENCE</scope>
    <source>
        <strain evidence="2">NRRL 20472</strain>
    </source>
</reference>
<reference evidence="2" key="2">
    <citation type="submission" date="2020-05" db="EMBL/GenBank/DDBJ databases">
        <authorList>
            <person name="Kim H.-S."/>
            <person name="Proctor R.H."/>
            <person name="Brown D.W."/>
        </authorList>
    </citation>
    <scope>NUCLEOTIDE SEQUENCE</scope>
    <source>
        <strain evidence="2">NRRL 20472</strain>
    </source>
</reference>
<feature type="compositionally biased region" description="Polar residues" evidence="1">
    <location>
        <begin position="117"/>
        <end position="130"/>
    </location>
</feature>
<name>A0A8H4SSC6_9HYPO</name>
<dbReference type="EMBL" id="JABEXW010001277">
    <property type="protein sequence ID" value="KAF4944901.1"/>
    <property type="molecule type" value="Genomic_DNA"/>
</dbReference>
<evidence type="ECO:0000256" key="1">
    <source>
        <dbReference type="SAM" id="MobiDB-lite"/>
    </source>
</evidence>
<gene>
    <name evidence="2" type="ORF">FSARC_14547</name>
</gene>
<feature type="compositionally biased region" description="Polar residues" evidence="1">
    <location>
        <begin position="85"/>
        <end position="95"/>
    </location>
</feature>
<organism evidence="2 3">
    <name type="scientific">Fusarium sarcochroum</name>
    <dbReference type="NCBI Taxonomy" id="1208366"/>
    <lineage>
        <taxon>Eukaryota</taxon>
        <taxon>Fungi</taxon>
        <taxon>Dikarya</taxon>
        <taxon>Ascomycota</taxon>
        <taxon>Pezizomycotina</taxon>
        <taxon>Sordariomycetes</taxon>
        <taxon>Hypocreomycetidae</taxon>
        <taxon>Hypocreales</taxon>
        <taxon>Nectriaceae</taxon>
        <taxon>Fusarium</taxon>
        <taxon>Fusarium lateritium species complex</taxon>
    </lineage>
</organism>
<dbReference type="OrthoDB" id="4991232at2759"/>
<feature type="compositionally biased region" description="Basic and acidic residues" evidence="1">
    <location>
        <begin position="75"/>
        <end position="84"/>
    </location>
</feature>
<feature type="region of interest" description="Disordered" evidence="1">
    <location>
        <begin position="71"/>
        <end position="187"/>
    </location>
</feature>